<proteinExistence type="predicted"/>
<organism evidence="1">
    <name type="scientific">uncultured Synechococcales cyanobacterium</name>
    <dbReference type="NCBI Taxonomy" id="1936017"/>
    <lineage>
        <taxon>Bacteria</taxon>
        <taxon>Bacillati</taxon>
        <taxon>Cyanobacteriota</taxon>
        <taxon>Cyanophyceae</taxon>
        <taxon>Synechococcales</taxon>
        <taxon>environmental samples</taxon>
    </lineage>
</organism>
<name>A0A6J4UJ20_9CYAN</name>
<protein>
    <submittedName>
        <fullName evidence="1">Uncharacterized protein</fullName>
    </submittedName>
</protein>
<dbReference type="EMBL" id="CADCWO010000001">
    <property type="protein sequence ID" value="CAA9550927.1"/>
    <property type="molecule type" value="Genomic_DNA"/>
</dbReference>
<evidence type="ECO:0000313" key="1">
    <source>
        <dbReference type="EMBL" id="CAA9550927.1"/>
    </source>
</evidence>
<dbReference type="AlphaFoldDB" id="A0A6J4UJ20"/>
<reference evidence="1" key="1">
    <citation type="submission" date="2020-02" db="EMBL/GenBank/DDBJ databases">
        <authorList>
            <person name="Meier V. D."/>
        </authorList>
    </citation>
    <scope>NUCLEOTIDE SEQUENCE</scope>
    <source>
        <strain evidence="1">AVDCRST_MAG81</strain>
    </source>
</reference>
<accession>A0A6J4UJ20</accession>
<sequence length="47" mass="5049">MKLPIQTDSNIEDSCITVNLDLDILHFQALDNLLGGALLGGKSLLKP</sequence>
<gene>
    <name evidence="1" type="ORF">AVDCRST_MAG81-1882</name>
</gene>